<proteinExistence type="predicted"/>
<dbReference type="EMBL" id="PDOF01000003">
    <property type="protein sequence ID" value="PYZ96024.1"/>
    <property type="molecule type" value="Genomic_DNA"/>
</dbReference>
<evidence type="ECO:0000313" key="1">
    <source>
        <dbReference type="EMBL" id="PYZ96024.1"/>
    </source>
</evidence>
<reference evidence="1 2" key="1">
    <citation type="submission" date="2017-10" db="EMBL/GenBank/DDBJ databases">
        <title>Bacillus sp. nov., a halophilic bacterium isolated from a Yangshapao Lake.</title>
        <authorList>
            <person name="Wang H."/>
        </authorList>
    </citation>
    <scope>NUCLEOTIDE SEQUENCE [LARGE SCALE GENOMIC DNA]</scope>
    <source>
        <strain evidence="1 2">YSP-3</strain>
    </source>
</reference>
<sequence>MRVLFTIIPVLILAVLQQGCLNSTEEASSTVNWQGTIIEKNIINEHGELTYEFLVLEGDHDTEGVHTGNVLHVSEDENLDLAYYRTDETTYDQFDRGNYVELTGPDEEADTAPPVRYPNNISLIEEEG</sequence>
<name>A0A2W0H2K0_9BACI</name>
<accession>A0A2W0H2K0</accession>
<comment type="caution">
    <text evidence="1">The sequence shown here is derived from an EMBL/GenBank/DDBJ whole genome shotgun (WGS) entry which is preliminary data.</text>
</comment>
<evidence type="ECO:0000313" key="2">
    <source>
        <dbReference type="Proteomes" id="UP000248066"/>
    </source>
</evidence>
<dbReference type="Proteomes" id="UP000248066">
    <property type="component" value="Unassembled WGS sequence"/>
</dbReference>
<dbReference type="AlphaFoldDB" id="A0A2W0H2K0"/>
<keyword evidence="2" id="KW-1185">Reference proteome</keyword>
<gene>
    <name evidence="1" type="ORF">CR205_16770</name>
</gene>
<organism evidence="1 2">
    <name type="scientific">Alteribacter lacisalsi</name>
    <dbReference type="NCBI Taxonomy" id="2045244"/>
    <lineage>
        <taxon>Bacteria</taxon>
        <taxon>Bacillati</taxon>
        <taxon>Bacillota</taxon>
        <taxon>Bacilli</taxon>
        <taxon>Bacillales</taxon>
        <taxon>Bacillaceae</taxon>
        <taxon>Alteribacter</taxon>
    </lineage>
</organism>
<protein>
    <recommendedName>
        <fullName evidence="3">DUF3221 domain-containing protein</fullName>
    </recommendedName>
</protein>
<dbReference type="RefSeq" id="WP_110521301.1">
    <property type="nucleotide sequence ID" value="NZ_PDOF01000003.1"/>
</dbReference>
<evidence type="ECO:0008006" key="3">
    <source>
        <dbReference type="Google" id="ProtNLM"/>
    </source>
</evidence>